<evidence type="ECO:0000256" key="3">
    <source>
        <dbReference type="ARBA" id="ARBA00022448"/>
    </source>
</evidence>
<evidence type="ECO:0000313" key="11">
    <source>
        <dbReference type="Proteomes" id="UP001431010"/>
    </source>
</evidence>
<dbReference type="SUPFAM" id="SSF161098">
    <property type="entry name" value="MetI-like"/>
    <property type="match status" value="1"/>
</dbReference>
<feature type="transmembrane region" description="Helical" evidence="8">
    <location>
        <begin position="69"/>
        <end position="97"/>
    </location>
</feature>
<feature type="transmembrane region" description="Helical" evidence="8">
    <location>
        <begin position="161"/>
        <end position="182"/>
    </location>
</feature>
<keyword evidence="3 8" id="KW-0813">Transport</keyword>
<dbReference type="Pfam" id="PF00528">
    <property type="entry name" value="BPD_transp_1"/>
    <property type="match status" value="1"/>
</dbReference>
<evidence type="ECO:0000313" key="10">
    <source>
        <dbReference type="EMBL" id="UFZ01874.1"/>
    </source>
</evidence>
<sequence>MTDAALPAPVTGPARDRERIAAFGFIAPSVLIVALVFVLPLALLLGVSVLDARGDITSAHYTRLLGTPYYLGVIWNSLRLGLLTTLIAFLVSYPAAFALARARGALRSILLATLFLPLAASVIVKAFAWTILLRSDGLINTVLITIGIIEDPIRMIFTQTALITGAVNIFLPFMVLPIYAVVAQLDGRYAEAAATLGASPVVVFFRVILPLTLPGIIAGVALVFSLSVSAYVVPTLLIGEKYPTLATTIAKAYLLAREPGFGAAAGVVLLAIAVIVVALSARLSREPT</sequence>
<dbReference type="PANTHER" id="PTHR42929:SF5">
    <property type="entry name" value="ABC TRANSPORTER PERMEASE PROTEIN"/>
    <property type="match status" value="1"/>
</dbReference>
<feature type="transmembrane region" description="Helical" evidence="8">
    <location>
        <begin position="20"/>
        <end position="49"/>
    </location>
</feature>
<keyword evidence="6 8" id="KW-1133">Transmembrane helix</keyword>
<reference evidence="10" key="1">
    <citation type="journal article" date="2024" name="Antonie Van Leeuwenhoek">
        <title>Bradyrhizobium ontarionense sp. nov., a novel bacterial symbiont isolated from Aeschynomene indica (Indian jointvetch), harbours photosynthesis, nitrogen fixation and nitrous oxide (N2O) reductase genes.</title>
        <authorList>
            <person name="Bromfield E.S.P."/>
            <person name="Cloutier S."/>
        </authorList>
    </citation>
    <scope>NUCLEOTIDE SEQUENCE</scope>
    <source>
        <strain evidence="10">A19</strain>
    </source>
</reference>
<evidence type="ECO:0000259" key="9">
    <source>
        <dbReference type="PROSITE" id="PS50928"/>
    </source>
</evidence>
<evidence type="ECO:0000256" key="7">
    <source>
        <dbReference type="ARBA" id="ARBA00023136"/>
    </source>
</evidence>
<dbReference type="PROSITE" id="PS50928">
    <property type="entry name" value="ABC_TM1"/>
    <property type="match status" value="1"/>
</dbReference>
<feature type="domain" description="ABC transmembrane type-1" evidence="9">
    <location>
        <begin position="74"/>
        <end position="280"/>
    </location>
</feature>
<dbReference type="EMBL" id="CP088156">
    <property type="protein sequence ID" value="UFZ01874.1"/>
    <property type="molecule type" value="Genomic_DNA"/>
</dbReference>
<organism evidence="10 11">
    <name type="scientific">Bradyrhizobium ontarionense</name>
    <dbReference type="NCBI Taxonomy" id="2898149"/>
    <lineage>
        <taxon>Bacteria</taxon>
        <taxon>Pseudomonadati</taxon>
        <taxon>Pseudomonadota</taxon>
        <taxon>Alphaproteobacteria</taxon>
        <taxon>Hyphomicrobiales</taxon>
        <taxon>Nitrobacteraceae</taxon>
        <taxon>Bradyrhizobium</taxon>
    </lineage>
</organism>
<comment type="subcellular location">
    <subcellularLocation>
        <location evidence="1 8">Cell membrane</location>
        <topology evidence="1 8">Multi-pass membrane protein</topology>
    </subcellularLocation>
</comment>
<feature type="transmembrane region" description="Helical" evidence="8">
    <location>
        <begin position="260"/>
        <end position="281"/>
    </location>
</feature>
<dbReference type="CDD" id="cd06261">
    <property type="entry name" value="TM_PBP2"/>
    <property type="match status" value="1"/>
</dbReference>
<evidence type="ECO:0000256" key="6">
    <source>
        <dbReference type="ARBA" id="ARBA00022989"/>
    </source>
</evidence>
<evidence type="ECO:0000256" key="8">
    <source>
        <dbReference type="RuleBase" id="RU363032"/>
    </source>
</evidence>
<accession>A0ABY3R4C2</accession>
<evidence type="ECO:0000256" key="2">
    <source>
        <dbReference type="ARBA" id="ARBA00007069"/>
    </source>
</evidence>
<evidence type="ECO:0000256" key="4">
    <source>
        <dbReference type="ARBA" id="ARBA00022475"/>
    </source>
</evidence>
<evidence type="ECO:0000256" key="1">
    <source>
        <dbReference type="ARBA" id="ARBA00004651"/>
    </source>
</evidence>
<dbReference type="Proteomes" id="UP001431010">
    <property type="component" value="Chromosome"/>
</dbReference>
<feature type="transmembrane region" description="Helical" evidence="8">
    <location>
        <begin position="109"/>
        <end position="132"/>
    </location>
</feature>
<protein>
    <submittedName>
        <fullName evidence="10">ABC transporter permease</fullName>
    </submittedName>
</protein>
<dbReference type="InterPro" id="IPR035906">
    <property type="entry name" value="MetI-like_sf"/>
</dbReference>
<gene>
    <name evidence="10" type="ORF">LQG66_21425</name>
</gene>
<dbReference type="RefSeq" id="WP_231317667.1">
    <property type="nucleotide sequence ID" value="NZ_CP088156.1"/>
</dbReference>
<dbReference type="Gene3D" id="1.10.3720.10">
    <property type="entry name" value="MetI-like"/>
    <property type="match status" value="1"/>
</dbReference>
<comment type="similarity">
    <text evidence="2">Belongs to the binding-protein-dependent transport system permease family. CysTW subfamily.</text>
</comment>
<evidence type="ECO:0000256" key="5">
    <source>
        <dbReference type="ARBA" id="ARBA00022692"/>
    </source>
</evidence>
<dbReference type="PANTHER" id="PTHR42929">
    <property type="entry name" value="INNER MEMBRANE ABC TRANSPORTER PERMEASE PROTEIN YDCU-RELATED-RELATED"/>
    <property type="match status" value="1"/>
</dbReference>
<dbReference type="InterPro" id="IPR000515">
    <property type="entry name" value="MetI-like"/>
</dbReference>
<keyword evidence="4" id="KW-1003">Cell membrane</keyword>
<proteinExistence type="inferred from homology"/>
<keyword evidence="11" id="KW-1185">Reference proteome</keyword>
<keyword evidence="7 8" id="KW-0472">Membrane</keyword>
<keyword evidence="5 8" id="KW-0812">Transmembrane</keyword>
<name>A0ABY3R4C2_9BRAD</name>